<dbReference type="Pfam" id="PF01067">
    <property type="entry name" value="Calpain_III"/>
    <property type="match status" value="1"/>
</dbReference>
<dbReference type="InterPro" id="IPR022682">
    <property type="entry name" value="Calpain_domain_III"/>
</dbReference>
<evidence type="ECO:0000256" key="3">
    <source>
        <dbReference type="ARBA" id="ARBA00022801"/>
    </source>
</evidence>
<name>A0ABR0Y189_HUSHU</name>
<dbReference type="Gene3D" id="2.60.40.150">
    <property type="entry name" value="C2 domain"/>
    <property type="match status" value="1"/>
</dbReference>
<feature type="active site" evidence="5">
    <location>
        <position position="81"/>
    </location>
</feature>
<evidence type="ECO:0000256" key="2">
    <source>
        <dbReference type="ARBA" id="ARBA00022670"/>
    </source>
</evidence>
<dbReference type="Gene3D" id="3.90.70.10">
    <property type="entry name" value="Cysteine proteinases"/>
    <property type="match status" value="1"/>
</dbReference>
<dbReference type="PROSITE" id="PS00139">
    <property type="entry name" value="THIOL_PROTEASE_CYS"/>
    <property type="match status" value="1"/>
</dbReference>
<evidence type="ECO:0000256" key="5">
    <source>
        <dbReference type="PROSITE-ProRule" id="PRU00239"/>
    </source>
</evidence>
<dbReference type="Pfam" id="PF00648">
    <property type="entry name" value="Peptidase_C2"/>
    <property type="match status" value="1"/>
</dbReference>
<dbReference type="PANTHER" id="PTHR10183:SF405">
    <property type="entry name" value="CALPAIN-5"/>
    <property type="match status" value="1"/>
</dbReference>
<dbReference type="SMART" id="SM00239">
    <property type="entry name" value="C2"/>
    <property type="match status" value="1"/>
</dbReference>
<keyword evidence="2 5" id="KW-0645">Protease</keyword>
<keyword evidence="4 5" id="KW-0788">Thiol protease</keyword>
<keyword evidence="9" id="KW-1185">Reference proteome</keyword>
<dbReference type="CDD" id="cd00214">
    <property type="entry name" value="Calpain_III"/>
    <property type="match status" value="1"/>
</dbReference>
<dbReference type="PANTHER" id="PTHR10183">
    <property type="entry name" value="CALPAIN"/>
    <property type="match status" value="1"/>
</dbReference>
<comment type="caution">
    <text evidence="8">The sequence shown here is derived from an EMBL/GenBank/DDBJ whole genome shotgun (WGS) entry which is preliminary data.</text>
</comment>
<dbReference type="Gene3D" id="2.60.120.380">
    <property type="match status" value="1"/>
</dbReference>
<dbReference type="CDD" id="cd00044">
    <property type="entry name" value="CysPc"/>
    <property type="match status" value="1"/>
</dbReference>
<evidence type="ECO:0000259" key="7">
    <source>
        <dbReference type="PROSITE" id="PS50203"/>
    </source>
</evidence>
<evidence type="ECO:0000259" key="6">
    <source>
        <dbReference type="PROSITE" id="PS50004"/>
    </source>
</evidence>
<reference evidence="8 9" key="1">
    <citation type="submission" date="2021-05" db="EMBL/GenBank/DDBJ databases">
        <authorList>
            <person name="Zahm M."/>
            <person name="Klopp C."/>
            <person name="Cabau C."/>
            <person name="Kuhl H."/>
            <person name="Suciu R."/>
            <person name="Ciorpac M."/>
            <person name="Holostenco D."/>
            <person name="Gessner J."/>
            <person name="Wuertz S."/>
            <person name="Hohne C."/>
            <person name="Stock M."/>
            <person name="Gislard M."/>
            <person name="Lluch J."/>
            <person name="Milhes M."/>
            <person name="Lampietro C."/>
            <person name="Lopez Roques C."/>
            <person name="Donnadieu C."/>
            <person name="Du K."/>
            <person name="Schartl M."/>
            <person name="Guiguen Y."/>
        </authorList>
    </citation>
    <scope>NUCLEOTIDE SEQUENCE [LARGE SCALE GENOMIC DNA]</scope>
    <source>
        <strain evidence="8">Hh-F2</strain>
        <tissue evidence="8">Blood</tissue>
    </source>
</reference>
<dbReference type="InterPro" id="IPR000008">
    <property type="entry name" value="C2_dom"/>
</dbReference>
<dbReference type="SMART" id="SM00230">
    <property type="entry name" value="CysPc"/>
    <property type="match status" value="1"/>
</dbReference>
<dbReference type="InterPro" id="IPR000169">
    <property type="entry name" value="Pept_cys_AS"/>
</dbReference>
<dbReference type="Proteomes" id="UP001369086">
    <property type="component" value="Unassembled WGS sequence"/>
</dbReference>
<feature type="active site" evidence="5">
    <location>
        <position position="285"/>
    </location>
</feature>
<comment type="similarity">
    <text evidence="1">Belongs to the peptidase C2 family.</text>
</comment>
<sequence length="646" mass="73346">MSERVRHFKGQNYHKLKRSCLNRGVQFEDPLFPPCAESLFYRKAPPADLRWKRPQELCRAPRLFVDGISARDLHQGSLGNCWLVAATSCLATQPSVWKKVIPSHREQDWNLRCPERHAGIFHFRFWRLGFWTDVVIDDWLPVSEVGGLLFCSSSNKAEFWCALLEKAYAKLNGCYEALEGGNTAEALVDFTGGISEPICLDRDGFVEDLDKRKQLYQNLTKAHSRGALISCSIRPMQGEALESRLSCGLVKGHAYGVTDVREVRLGTGLLSLFRTSRLYMIRMRNPWGTTEWSGAWSDKSVLWQQISKSEREKMGVTVRDDGEFWMDFEDFCRYFTDMVVCWRINTTLLSFHKSWLEAKLLGEWRRGETELSNRSGGCINNRASFLQNPQFMFDVEHESDTALICLQQEDKRALRSEGGGENLAIGFEVFRVEVNRECRLHMIPPKAASSVYMDSRSVFLRAEFTQGRYVIITTTFAPGAQASFLLRLFTKTPASFRELALDQPHPSLWSCCLGGDLCRVTTINLQSAAGLKPRGAARVFVSTDPDVYAVMRCEGNTVKSRVFKSTNRPEFDLKAVFYRQNPRRPIRIEVWSKGVLQDALLGQVSVEAAENEIGRSHVLSLQDKSKCRTTGSVLIETSSSDNLTEL</sequence>
<dbReference type="PROSITE" id="PS50203">
    <property type="entry name" value="CALPAIN_CAT"/>
    <property type="match status" value="1"/>
</dbReference>
<organism evidence="8 9">
    <name type="scientific">Huso huso</name>
    <name type="common">Beluga</name>
    <name type="synonym">Acipenser huso</name>
    <dbReference type="NCBI Taxonomy" id="61971"/>
    <lineage>
        <taxon>Eukaryota</taxon>
        <taxon>Metazoa</taxon>
        <taxon>Chordata</taxon>
        <taxon>Craniata</taxon>
        <taxon>Vertebrata</taxon>
        <taxon>Euteleostomi</taxon>
        <taxon>Actinopterygii</taxon>
        <taxon>Chondrostei</taxon>
        <taxon>Acipenseriformes</taxon>
        <taxon>Acipenseridae</taxon>
        <taxon>Huso</taxon>
    </lineage>
</organism>
<dbReference type="InterPro" id="IPR001300">
    <property type="entry name" value="Peptidase_C2_calpain_cat"/>
</dbReference>
<evidence type="ECO:0000313" key="9">
    <source>
        <dbReference type="Proteomes" id="UP001369086"/>
    </source>
</evidence>
<dbReference type="EMBL" id="JAHFZB010000056">
    <property type="protein sequence ID" value="KAK6466436.1"/>
    <property type="molecule type" value="Genomic_DNA"/>
</dbReference>
<feature type="active site" evidence="5">
    <location>
        <position position="253"/>
    </location>
</feature>
<dbReference type="InterPro" id="IPR038765">
    <property type="entry name" value="Papain-like_cys_pep_sf"/>
</dbReference>
<dbReference type="InterPro" id="IPR035892">
    <property type="entry name" value="C2_domain_sf"/>
</dbReference>
<accession>A0ABR0Y189</accession>
<proteinExistence type="inferred from homology"/>
<keyword evidence="3 5" id="KW-0378">Hydrolase</keyword>
<feature type="domain" description="C2" evidence="6">
    <location>
        <begin position="500"/>
        <end position="621"/>
    </location>
</feature>
<dbReference type="SUPFAM" id="SSF49562">
    <property type="entry name" value="C2 domain (Calcium/lipid-binding domain, CaLB)"/>
    <property type="match status" value="1"/>
</dbReference>
<dbReference type="SUPFAM" id="SSF49758">
    <property type="entry name" value="Calpain large subunit, middle domain (domain III)"/>
    <property type="match status" value="1"/>
</dbReference>
<gene>
    <name evidence="8" type="ORF">HHUSO_G36108</name>
</gene>
<dbReference type="PRINTS" id="PR00704">
    <property type="entry name" value="CALPAIN"/>
</dbReference>
<evidence type="ECO:0000256" key="1">
    <source>
        <dbReference type="ARBA" id="ARBA00007623"/>
    </source>
</evidence>
<protein>
    <submittedName>
        <fullName evidence="8">Calpain-5-like isoform X5</fullName>
    </submittedName>
</protein>
<evidence type="ECO:0000256" key="4">
    <source>
        <dbReference type="ARBA" id="ARBA00022807"/>
    </source>
</evidence>
<dbReference type="Pfam" id="PF00168">
    <property type="entry name" value="C2"/>
    <property type="match status" value="1"/>
</dbReference>
<dbReference type="SMART" id="SM00720">
    <property type="entry name" value="calpain_III"/>
    <property type="match status" value="1"/>
</dbReference>
<evidence type="ECO:0000313" key="8">
    <source>
        <dbReference type="EMBL" id="KAK6466436.1"/>
    </source>
</evidence>
<dbReference type="PROSITE" id="PS50004">
    <property type="entry name" value="C2"/>
    <property type="match status" value="1"/>
</dbReference>
<feature type="domain" description="Calpain catalytic" evidence="7">
    <location>
        <begin position="26"/>
        <end position="344"/>
    </location>
</feature>
<dbReference type="InterPro" id="IPR022683">
    <property type="entry name" value="Calpain_III"/>
</dbReference>
<dbReference type="InterPro" id="IPR036213">
    <property type="entry name" value="Calpain_III_sf"/>
</dbReference>
<dbReference type="InterPro" id="IPR033883">
    <property type="entry name" value="C2_III"/>
</dbReference>
<dbReference type="SUPFAM" id="SSF54001">
    <property type="entry name" value="Cysteine proteinases"/>
    <property type="match status" value="1"/>
</dbReference>
<dbReference type="InterPro" id="IPR022684">
    <property type="entry name" value="Calpain_cysteine_protease"/>
</dbReference>